<evidence type="ECO:0000256" key="2">
    <source>
        <dbReference type="ARBA" id="ARBA00022723"/>
    </source>
</evidence>
<dbReference type="InterPro" id="IPR008584">
    <property type="entry name" value="CXXC_Zn-binding_euk"/>
</dbReference>
<keyword evidence="2" id="KW-0479">Metal-binding</keyword>
<dbReference type="GO" id="GO:0008270">
    <property type="term" value="F:zinc ion binding"/>
    <property type="evidence" value="ECO:0007669"/>
    <property type="project" value="TreeGrafter"/>
</dbReference>
<comment type="caution">
    <text evidence="4">The sequence shown here is derived from an EMBL/GenBank/DDBJ whole genome shotgun (WGS) entry which is preliminary data.</text>
</comment>
<accession>A0AAD3H640</accession>
<dbReference type="PANTHER" id="PTHR12857:SF0">
    <property type="entry name" value="CXXC MOTIF CONTAINING ZINC BINDING PROTEIN"/>
    <property type="match status" value="1"/>
</dbReference>
<reference evidence="4 5" key="1">
    <citation type="journal article" date="2021" name="Sci. Rep.">
        <title>The genome of the diatom Chaetoceros tenuissimus carries an ancient integrated fragment of an extant virus.</title>
        <authorList>
            <person name="Hongo Y."/>
            <person name="Kimura K."/>
            <person name="Takaki Y."/>
            <person name="Yoshida Y."/>
            <person name="Baba S."/>
            <person name="Kobayashi G."/>
            <person name="Nagasaki K."/>
            <person name="Hano T."/>
            <person name="Tomaru Y."/>
        </authorList>
    </citation>
    <scope>NUCLEOTIDE SEQUENCE [LARGE SCALE GENOMIC DNA]</scope>
    <source>
        <strain evidence="4 5">NIES-3715</strain>
    </source>
</reference>
<keyword evidence="5" id="KW-1185">Reference proteome</keyword>
<sequence length="183" mass="20391">MVVYILYVKAELEGIGSISISPTANLCMDVRNPSTGDEIRERVVIDPNEFVEQEEGAREPPHHFSLKWEDSKKASTLTVLSAAELKTALKKKKGKSKGKDPYMIRNVTAEDNNEYVPVAAFETRGIEPYAFHPMGGEFIVESEAGMQFDAEDVDLSDDWADYDTENDIAVSITEFQSKFDGTS</sequence>
<evidence type="ECO:0000256" key="3">
    <source>
        <dbReference type="ARBA" id="ARBA00022833"/>
    </source>
</evidence>
<gene>
    <name evidence="4" type="ORF">CTEN210_07795</name>
</gene>
<dbReference type="EMBL" id="BLLK01000045">
    <property type="protein sequence ID" value="GFH51319.1"/>
    <property type="molecule type" value="Genomic_DNA"/>
</dbReference>
<name>A0AAD3H640_9STRA</name>
<protein>
    <submittedName>
        <fullName evidence="4">Uncharacterized protein</fullName>
    </submittedName>
</protein>
<evidence type="ECO:0000313" key="5">
    <source>
        <dbReference type="Proteomes" id="UP001054902"/>
    </source>
</evidence>
<organism evidence="4 5">
    <name type="scientific">Chaetoceros tenuissimus</name>
    <dbReference type="NCBI Taxonomy" id="426638"/>
    <lineage>
        <taxon>Eukaryota</taxon>
        <taxon>Sar</taxon>
        <taxon>Stramenopiles</taxon>
        <taxon>Ochrophyta</taxon>
        <taxon>Bacillariophyta</taxon>
        <taxon>Coscinodiscophyceae</taxon>
        <taxon>Chaetocerotophycidae</taxon>
        <taxon>Chaetocerotales</taxon>
        <taxon>Chaetocerotaceae</taxon>
        <taxon>Chaetoceros</taxon>
    </lineage>
</organism>
<comment type="similarity">
    <text evidence="1">Belongs to the UPF0587 family.</text>
</comment>
<keyword evidence="3" id="KW-0862">Zinc</keyword>
<evidence type="ECO:0000313" key="4">
    <source>
        <dbReference type="EMBL" id="GFH51319.1"/>
    </source>
</evidence>
<dbReference type="AlphaFoldDB" id="A0AAD3H640"/>
<dbReference type="SUPFAM" id="SSF141678">
    <property type="entry name" value="MAL13P1.257-like"/>
    <property type="match status" value="1"/>
</dbReference>
<dbReference type="Pfam" id="PF05907">
    <property type="entry name" value="CXXC_Zn-b_euk"/>
    <property type="match status" value="1"/>
</dbReference>
<evidence type="ECO:0000256" key="1">
    <source>
        <dbReference type="ARBA" id="ARBA00007818"/>
    </source>
</evidence>
<dbReference type="Proteomes" id="UP001054902">
    <property type="component" value="Unassembled WGS sequence"/>
</dbReference>
<dbReference type="PANTHER" id="PTHR12857">
    <property type="entry name" value="CXXC MOTIF CONTAINING ZINC BINDING PROTEIN"/>
    <property type="match status" value="1"/>
</dbReference>
<proteinExistence type="inferred from homology"/>